<keyword evidence="6" id="KW-1185">Reference proteome</keyword>
<reference evidence="5" key="2">
    <citation type="submission" date="2023-07" db="EMBL/GenBank/DDBJ databases">
        <authorList>
            <person name="Sun H."/>
        </authorList>
    </citation>
    <scope>NUCLEOTIDE SEQUENCE</scope>
    <source>
        <strain evidence="5">05753</strain>
    </source>
</reference>
<feature type="transmembrane region" description="Helical" evidence="3">
    <location>
        <begin position="39"/>
        <end position="57"/>
    </location>
</feature>
<reference evidence="5" key="1">
    <citation type="journal article" date="2015" name="Int. J. Syst. Evol. Microbiol.">
        <title>Rhizobium oryzicola sp. nov., potential plant-growth-promoting endophytic bacteria isolated from rice roots.</title>
        <authorList>
            <person name="Zhang X.X."/>
            <person name="Gao J.S."/>
            <person name="Cao Y.H."/>
            <person name="Sheirdil R.A."/>
            <person name="Wang X.C."/>
            <person name="Zhang L."/>
        </authorList>
    </citation>
    <scope>NUCLEOTIDE SEQUENCE</scope>
    <source>
        <strain evidence="5">05753</strain>
    </source>
</reference>
<dbReference type="InterPro" id="IPR029787">
    <property type="entry name" value="Nucleotide_cyclase"/>
</dbReference>
<feature type="domain" description="GGDEF" evidence="4">
    <location>
        <begin position="243"/>
        <end position="375"/>
    </location>
</feature>
<dbReference type="PANTHER" id="PTHR45138:SF9">
    <property type="entry name" value="DIGUANYLATE CYCLASE DGCM-RELATED"/>
    <property type="match status" value="1"/>
</dbReference>
<keyword evidence="3" id="KW-0812">Transmembrane</keyword>
<dbReference type="CDD" id="cd01949">
    <property type="entry name" value="GGDEF"/>
    <property type="match status" value="1"/>
</dbReference>
<feature type="transmembrane region" description="Helical" evidence="3">
    <location>
        <begin position="124"/>
        <end position="143"/>
    </location>
</feature>
<keyword evidence="5" id="KW-0808">Transferase</keyword>
<dbReference type="InterPro" id="IPR050469">
    <property type="entry name" value="Diguanylate_Cyclase"/>
</dbReference>
<keyword evidence="3" id="KW-0472">Membrane</keyword>
<accession>A0ABT8T416</accession>
<dbReference type="Proteomes" id="UP001169006">
    <property type="component" value="Unassembled WGS sequence"/>
</dbReference>
<dbReference type="InterPro" id="IPR000160">
    <property type="entry name" value="GGDEF_dom"/>
</dbReference>
<comment type="caution">
    <text evidence="5">The sequence shown here is derived from an EMBL/GenBank/DDBJ whole genome shotgun (WGS) entry which is preliminary data.</text>
</comment>
<keyword evidence="5" id="KW-0548">Nucleotidyltransferase</keyword>
<evidence type="ECO:0000259" key="4">
    <source>
        <dbReference type="PROSITE" id="PS50887"/>
    </source>
</evidence>
<organism evidence="5 6">
    <name type="scientific">Rhizobium oryzicola</name>
    <dbReference type="NCBI Taxonomy" id="1232668"/>
    <lineage>
        <taxon>Bacteria</taxon>
        <taxon>Pseudomonadati</taxon>
        <taxon>Pseudomonadota</taxon>
        <taxon>Alphaproteobacteria</taxon>
        <taxon>Hyphomicrobiales</taxon>
        <taxon>Rhizobiaceae</taxon>
        <taxon>Rhizobium/Agrobacterium group</taxon>
        <taxon>Rhizobium</taxon>
    </lineage>
</organism>
<dbReference type="NCBIfam" id="TIGR00254">
    <property type="entry name" value="GGDEF"/>
    <property type="match status" value="1"/>
</dbReference>
<dbReference type="PANTHER" id="PTHR45138">
    <property type="entry name" value="REGULATORY COMPONENTS OF SENSORY TRANSDUCTION SYSTEM"/>
    <property type="match status" value="1"/>
</dbReference>
<protein>
    <recommendedName>
        <fullName evidence="1">diguanylate cyclase</fullName>
        <ecNumber evidence="1">2.7.7.65</ecNumber>
    </recommendedName>
</protein>
<evidence type="ECO:0000256" key="2">
    <source>
        <dbReference type="ARBA" id="ARBA00034247"/>
    </source>
</evidence>
<dbReference type="GO" id="GO:0052621">
    <property type="term" value="F:diguanylate cyclase activity"/>
    <property type="evidence" value="ECO:0007669"/>
    <property type="project" value="UniProtKB-EC"/>
</dbReference>
<feature type="transmembrane region" description="Helical" evidence="3">
    <location>
        <begin position="181"/>
        <end position="207"/>
    </location>
</feature>
<dbReference type="Gene3D" id="3.30.70.270">
    <property type="match status" value="1"/>
</dbReference>
<dbReference type="EMBL" id="JAUKWQ010000014">
    <property type="protein sequence ID" value="MDO1585331.1"/>
    <property type="molecule type" value="Genomic_DNA"/>
</dbReference>
<feature type="transmembrane region" description="Helical" evidence="3">
    <location>
        <begin position="63"/>
        <end position="85"/>
    </location>
</feature>
<comment type="catalytic activity">
    <reaction evidence="2">
        <text>2 GTP = 3',3'-c-di-GMP + 2 diphosphate</text>
        <dbReference type="Rhea" id="RHEA:24898"/>
        <dbReference type="ChEBI" id="CHEBI:33019"/>
        <dbReference type="ChEBI" id="CHEBI:37565"/>
        <dbReference type="ChEBI" id="CHEBI:58805"/>
        <dbReference type="EC" id="2.7.7.65"/>
    </reaction>
</comment>
<feature type="transmembrane region" description="Helical" evidence="3">
    <location>
        <begin position="155"/>
        <end position="175"/>
    </location>
</feature>
<dbReference type="PROSITE" id="PS50887">
    <property type="entry name" value="GGDEF"/>
    <property type="match status" value="1"/>
</dbReference>
<sequence>MKLDLATVLVLHPLSLVMGSVCFLYAMSQSRHHRGLGKMAIAFLLLGGGSVLAALGENQALPYAFWTFTSFALGPIAYCLFWVGLRNLVHEQPMQRSLWVFLIPASLIVAALVTGFHLSNSPRATIFLLTMAAFAIAGAWLVFSDPLQERLVSRHALSGVLCAKALTACAILVSIDFPDIAAISPAAAFCVLVLCQYGIAMFVLIFVQERVESRLVKLTETDTLTGIRNRHWLHDHLPQTIAPGDVYIAVDIDFFKRVNDVHGHSAGDQVLVATAQRMARILGEGALLARMGGEEFGLFERACGAAKALAMAESLRLCVQSLAIRYQETFIPVTISVGVAVAQESMTPALLMRRADEALYDAKHQGRNRVNVWAEKPVAENTDVLQSEHVTRYAAS</sequence>
<keyword evidence="3" id="KW-1133">Transmembrane helix</keyword>
<evidence type="ECO:0000256" key="3">
    <source>
        <dbReference type="SAM" id="Phobius"/>
    </source>
</evidence>
<dbReference type="RefSeq" id="WP_302079617.1">
    <property type="nucleotide sequence ID" value="NZ_JAUKWQ010000014.1"/>
</dbReference>
<evidence type="ECO:0000313" key="6">
    <source>
        <dbReference type="Proteomes" id="UP001169006"/>
    </source>
</evidence>
<name>A0ABT8T416_9HYPH</name>
<dbReference type="SUPFAM" id="SSF55073">
    <property type="entry name" value="Nucleotide cyclase"/>
    <property type="match status" value="1"/>
</dbReference>
<evidence type="ECO:0000313" key="5">
    <source>
        <dbReference type="EMBL" id="MDO1585331.1"/>
    </source>
</evidence>
<feature type="transmembrane region" description="Helical" evidence="3">
    <location>
        <begin position="97"/>
        <end position="118"/>
    </location>
</feature>
<proteinExistence type="predicted"/>
<dbReference type="SMART" id="SM00267">
    <property type="entry name" value="GGDEF"/>
    <property type="match status" value="1"/>
</dbReference>
<gene>
    <name evidence="5" type="ORF">Q2T52_24835</name>
</gene>
<dbReference type="EC" id="2.7.7.65" evidence="1"/>
<feature type="transmembrane region" description="Helical" evidence="3">
    <location>
        <begin position="6"/>
        <end position="27"/>
    </location>
</feature>
<dbReference type="Pfam" id="PF00990">
    <property type="entry name" value="GGDEF"/>
    <property type="match status" value="1"/>
</dbReference>
<dbReference type="InterPro" id="IPR043128">
    <property type="entry name" value="Rev_trsase/Diguanyl_cyclase"/>
</dbReference>
<evidence type="ECO:0000256" key="1">
    <source>
        <dbReference type="ARBA" id="ARBA00012528"/>
    </source>
</evidence>